<gene>
    <name evidence="1" type="ORF">FWILDA_LOCUS15160</name>
</gene>
<sequence length="40" mass="4682">MFTRSFTEHVEKFAVAVSCLDEFDTDEDKRTYLRSLISPP</sequence>
<protein>
    <submittedName>
        <fullName evidence="1">13122_t:CDS:1</fullName>
    </submittedName>
</protein>
<evidence type="ECO:0000313" key="1">
    <source>
        <dbReference type="EMBL" id="CAI2191616.1"/>
    </source>
</evidence>
<proteinExistence type="predicted"/>
<evidence type="ECO:0000313" key="2">
    <source>
        <dbReference type="Proteomes" id="UP001153678"/>
    </source>
</evidence>
<name>A0A9W4T1Z4_9GLOM</name>
<keyword evidence="2" id="KW-1185">Reference proteome</keyword>
<reference evidence="1" key="1">
    <citation type="submission" date="2022-08" db="EMBL/GenBank/DDBJ databases">
        <authorList>
            <person name="Kallberg Y."/>
            <person name="Tangrot J."/>
            <person name="Rosling A."/>
        </authorList>
    </citation>
    <scope>NUCLEOTIDE SEQUENCE</scope>
    <source>
        <strain evidence="1">Wild A</strain>
    </source>
</reference>
<dbReference type="Proteomes" id="UP001153678">
    <property type="component" value="Unassembled WGS sequence"/>
</dbReference>
<dbReference type="OrthoDB" id="2388246at2759"/>
<dbReference type="AlphaFoldDB" id="A0A9W4T1Z4"/>
<comment type="caution">
    <text evidence="1">The sequence shown here is derived from an EMBL/GenBank/DDBJ whole genome shotgun (WGS) entry which is preliminary data.</text>
</comment>
<feature type="non-terminal residue" evidence="1">
    <location>
        <position position="40"/>
    </location>
</feature>
<organism evidence="1 2">
    <name type="scientific">Funneliformis geosporum</name>
    <dbReference type="NCBI Taxonomy" id="1117311"/>
    <lineage>
        <taxon>Eukaryota</taxon>
        <taxon>Fungi</taxon>
        <taxon>Fungi incertae sedis</taxon>
        <taxon>Mucoromycota</taxon>
        <taxon>Glomeromycotina</taxon>
        <taxon>Glomeromycetes</taxon>
        <taxon>Glomerales</taxon>
        <taxon>Glomeraceae</taxon>
        <taxon>Funneliformis</taxon>
    </lineage>
</organism>
<dbReference type="EMBL" id="CAMKVN010007547">
    <property type="protein sequence ID" value="CAI2191616.1"/>
    <property type="molecule type" value="Genomic_DNA"/>
</dbReference>
<accession>A0A9W4T1Z4</accession>